<gene>
    <name evidence="4" type="ORF">BXY57_2211</name>
</gene>
<dbReference type="RefSeq" id="WP_100315030.1">
    <property type="nucleotide sequence ID" value="NZ_PGFG01000001.1"/>
</dbReference>
<dbReference type="InterPro" id="IPR006385">
    <property type="entry name" value="HAD_hydro_SerB1"/>
</dbReference>
<dbReference type="InterPro" id="IPR023214">
    <property type="entry name" value="HAD_sf"/>
</dbReference>
<evidence type="ECO:0000256" key="3">
    <source>
        <dbReference type="ARBA" id="ARBA00022842"/>
    </source>
</evidence>
<dbReference type="PANTHER" id="PTHR43344:SF13">
    <property type="entry name" value="PHOSPHATASE RV3661-RELATED"/>
    <property type="match status" value="1"/>
</dbReference>
<evidence type="ECO:0000313" key="5">
    <source>
        <dbReference type="Proteomes" id="UP000230000"/>
    </source>
</evidence>
<evidence type="ECO:0000256" key="2">
    <source>
        <dbReference type="ARBA" id="ARBA00022801"/>
    </source>
</evidence>
<keyword evidence="3" id="KW-0460">Magnesium</keyword>
<dbReference type="GO" id="GO:0046872">
    <property type="term" value="F:metal ion binding"/>
    <property type="evidence" value="ECO:0007669"/>
    <property type="project" value="UniProtKB-KW"/>
</dbReference>
<dbReference type="AlphaFoldDB" id="A0A2M9CXE1"/>
<evidence type="ECO:0000313" key="4">
    <source>
        <dbReference type="EMBL" id="PJJ76581.1"/>
    </source>
</evidence>
<reference evidence="4 5" key="1">
    <citation type="submission" date="2017-11" db="EMBL/GenBank/DDBJ databases">
        <title>Genomic Encyclopedia of Archaeal and Bacterial Type Strains, Phase II (KMG-II): From Individual Species to Whole Genera.</title>
        <authorList>
            <person name="Goeker M."/>
        </authorList>
    </citation>
    <scope>NUCLEOTIDE SEQUENCE [LARGE SCALE GENOMIC DNA]</scope>
    <source>
        <strain evidence="4 5">DSM 27268</strain>
    </source>
</reference>
<dbReference type="EMBL" id="PGFG01000001">
    <property type="protein sequence ID" value="PJJ76581.1"/>
    <property type="molecule type" value="Genomic_DNA"/>
</dbReference>
<organism evidence="4 5">
    <name type="scientific">Thermoflavifilum aggregans</name>
    <dbReference type="NCBI Taxonomy" id="454188"/>
    <lineage>
        <taxon>Bacteria</taxon>
        <taxon>Pseudomonadati</taxon>
        <taxon>Bacteroidota</taxon>
        <taxon>Chitinophagia</taxon>
        <taxon>Chitinophagales</taxon>
        <taxon>Chitinophagaceae</taxon>
        <taxon>Thermoflavifilum</taxon>
    </lineage>
</organism>
<keyword evidence="2 4" id="KW-0378">Hydrolase</keyword>
<name>A0A2M9CXE1_9BACT</name>
<dbReference type="Gene3D" id="3.40.50.1000">
    <property type="entry name" value="HAD superfamily/HAD-like"/>
    <property type="match status" value="1"/>
</dbReference>
<sequence length="198" mass="22765">MQEKQALAIFDFDHTLTTGDTLLAFIQFVKGRNKFIFGLLRLSPALILYKLHLMSNQKAKEKVLTHFFGGMNAREFAKYGMAFQENILPGMLRKEAMKALSFHQKRNNRIIVITASAGEWVAHWCDQQGIFCIATQLEIREGKITGKIKGKNCYGIEKLRRLLETIDIKQFEEIHVYGDSRGDKELLSIATHPHYKSF</sequence>
<dbReference type="OrthoDB" id="9794212at2"/>
<dbReference type="Gene3D" id="1.20.1440.100">
    <property type="entry name" value="SG protein - dephosphorylation function"/>
    <property type="match status" value="1"/>
</dbReference>
<dbReference type="Proteomes" id="UP000230000">
    <property type="component" value="Unassembled WGS sequence"/>
</dbReference>
<comment type="caution">
    <text evidence="4">The sequence shown here is derived from an EMBL/GenBank/DDBJ whole genome shotgun (WGS) entry which is preliminary data.</text>
</comment>
<dbReference type="InterPro" id="IPR036412">
    <property type="entry name" value="HAD-like_sf"/>
</dbReference>
<dbReference type="GO" id="GO:0016787">
    <property type="term" value="F:hydrolase activity"/>
    <property type="evidence" value="ECO:0007669"/>
    <property type="project" value="UniProtKB-KW"/>
</dbReference>
<dbReference type="PANTHER" id="PTHR43344">
    <property type="entry name" value="PHOSPHOSERINE PHOSPHATASE"/>
    <property type="match status" value="1"/>
</dbReference>
<keyword evidence="5" id="KW-1185">Reference proteome</keyword>
<evidence type="ECO:0000256" key="1">
    <source>
        <dbReference type="ARBA" id="ARBA00022723"/>
    </source>
</evidence>
<dbReference type="InterPro" id="IPR050582">
    <property type="entry name" value="HAD-like_SerB"/>
</dbReference>
<dbReference type="SUPFAM" id="SSF56784">
    <property type="entry name" value="HAD-like"/>
    <property type="match status" value="1"/>
</dbReference>
<dbReference type="Pfam" id="PF12710">
    <property type="entry name" value="HAD"/>
    <property type="match status" value="1"/>
</dbReference>
<keyword evidence="1" id="KW-0479">Metal-binding</keyword>
<dbReference type="NCBIfam" id="TIGR01490">
    <property type="entry name" value="HAD-SF-IB-hyp1"/>
    <property type="match status" value="1"/>
</dbReference>
<protein>
    <submittedName>
        <fullName evidence="4">HAD superfamily hydrolase (TIGR01490 family)</fullName>
    </submittedName>
</protein>
<accession>A0A2M9CXE1</accession>
<proteinExistence type="predicted"/>
<dbReference type="NCBIfam" id="TIGR01488">
    <property type="entry name" value="HAD-SF-IB"/>
    <property type="match status" value="1"/>
</dbReference>